<evidence type="ECO:0000256" key="3">
    <source>
        <dbReference type="ARBA" id="ARBA00023012"/>
    </source>
</evidence>
<protein>
    <submittedName>
        <fullName evidence="6">Signal transduction histidine kinase</fullName>
    </submittedName>
</protein>
<feature type="transmembrane region" description="Helical" evidence="4">
    <location>
        <begin position="284"/>
        <end position="302"/>
    </location>
</feature>
<dbReference type="AlphaFoldDB" id="A0A060NHX7"/>
<accession>A0A060NHX7</accession>
<keyword evidence="7" id="KW-1185">Reference proteome</keyword>
<proteinExistence type="predicted"/>
<feature type="transmembrane region" description="Helical" evidence="4">
    <location>
        <begin position="196"/>
        <end position="215"/>
    </location>
</feature>
<evidence type="ECO:0000313" key="6">
    <source>
        <dbReference type="EMBL" id="BAO80405.1"/>
    </source>
</evidence>
<gene>
    <name evidence="6" type="ORF">SRAA_0551</name>
</gene>
<evidence type="ECO:0000313" key="7">
    <source>
        <dbReference type="Proteomes" id="UP000067461"/>
    </source>
</evidence>
<dbReference type="PANTHER" id="PTHR24421">
    <property type="entry name" value="NITRATE/NITRITE SENSOR PROTEIN NARX-RELATED"/>
    <property type="match status" value="1"/>
</dbReference>
<feature type="transmembrane region" description="Helical" evidence="4">
    <location>
        <begin position="308"/>
        <end position="329"/>
    </location>
</feature>
<dbReference type="Proteomes" id="UP000067461">
    <property type="component" value="Chromosome"/>
</dbReference>
<feature type="transmembrane region" description="Helical" evidence="4">
    <location>
        <begin position="222"/>
        <end position="239"/>
    </location>
</feature>
<evidence type="ECO:0000259" key="5">
    <source>
        <dbReference type="Pfam" id="PF02518"/>
    </source>
</evidence>
<dbReference type="Pfam" id="PF02518">
    <property type="entry name" value="HATPase_c"/>
    <property type="match status" value="1"/>
</dbReference>
<keyword evidence="2 6" id="KW-0418">Kinase</keyword>
<evidence type="ECO:0000256" key="1">
    <source>
        <dbReference type="ARBA" id="ARBA00022679"/>
    </source>
</evidence>
<dbReference type="SUPFAM" id="SSF55874">
    <property type="entry name" value="ATPase domain of HSP90 chaperone/DNA topoisomerase II/histidine kinase"/>
    <property type="match status" value="1"/>
</dbReference>
<dbReference type="InterPro" id="IPR036890">
    <property type="entry name" value="HATPase_C_sf"/>
</dbReference>
<dbReference type="CDD" id="cd16917">
    <property type="entry name" value="HATPase_UhpB-NarQ-NarX-like"/>
    <property type="match status" value="1"/>
</dbReference>
<evidence type="ECO:0000256" key="4">
    <source>
        <dbReference type="SAM" id="Phobius"/>
    </source>
</evidence>
<dbReference type="GO" id="GO:0016301">
    <property type="term" value="F:kinase activity"/>
    <property type="evidence" value="ECO:0007669"/>
    <property type="project" value="UniProtKB-KW"/>
</dbReference>
<dbReference type="InterPro" id="IPR003594">
    <property type="entry name" value="HATPase_dom"/>
</dbReference>
<keyword evidence="4" id="KW-1133">Transmembrane helix</keyword>
<dbReference type="GO" id="GO:0000160">
    <property type="term" value="P:phosphorelay signal transduction system"/>
    <property type="evidence" value="ECO:0007669"/>
    <property type="project" value="UniProtKB-KW"/>
</dbReference>
<keyword evidence="4" id="KW-0472">Membrane</keyword>
<dbReference type="KEGG" id="cbaa:SRAA_0551"/>
<reference evidence="6 7" key="1">
    <citation type="journal article" date="2014" name="Nat. Commun.">
        <title>Physiological and genomic features of highly alkaliphilic hydrogen-utilizing Betaproteobacteria from a continental serpentinizing site.</title>
        <authorList>
            <person name="Suzuki S."/>
            <person name="Kuenen J.G."/>
            <person name="Schipper K."/>
            <person name="van der Velde S."/>
            <person name="Ishii S."/>
            <person name="Wu A."/>
            <person name="Sorokin D.Y."/>
            <person name="Tenney A."/>
            <person name="Meng X.Y."/>
            <person name="Morrill P.L."/>
            <person name="Kamagata Y."/>
            <person name="Muyzer G."/>
            <person name="Nealson K.H."/>
        </authorList>
    </citation>
    <scope>NUCLEOTIDE SEQUENCE [LARGE SCALE GENOMIC DNA]</scope>
    <source>
        <strain evidence="6 7">A1</strain>
    </source>
</reference>
<name>A0A060NHX7_9BURK</name>
<feature type="transmembrane region" description="Helical" evidence="4">
    <location>
        <begin position="259"/>
        <end position="277"/>
    </location>
</feature>
<dbReference type="InterPro" id="IPR050482">
    <property type="entry name" value="Sensor_HK_TwoCompSys"/>
</dbReference>
<keyword evidence="3" id="KW-0902">Two-component regulatory system</keyword>
<dbReference type="HOGENOM" id="CLU_014388_2_0_4"/>
<feature type="transmembrane region" description="Helical" evidence="4">
    <location>
        <begin position="341"/>
        <end position="360"/>
    </location>
</feature>
<dbReference type="EMBL" id="AP014568">
    <property type="protein sequence ID" value="BAO80405.1"/>
    <property type="molecule type" value="Genomic_DNA"/>
</dbReference>
<keyword evidence="1" id="KW-0808">Transferase</keyword>
<keyword evidence="4" id="KW-0812">Transmembrane</keyword>
<feature type="domain" description="Histidine kinase/HSP90-like ATPase" evidence="5">
    <location>
        <begin position="540"/>
        <end position="626"/>
    </location>
</feature>
<dbReference type="Gene3D" id="3.30.565.10">
    <property type="entry name" value="Histidine kinase-like ATPase, C-terminal domain"/>
    <property type="match status" value="1"/>
</dbReference>
<dbReference type="STRING" id="1458425.SRAA_0551"/>
<evidence type="ECO:0000256" key="2">
    <source>
        <dbReference type="ARBA" id="ARBA00022777"/>
    </source>
</evidence>
<organism evidence="6 7">
    <name type="scientific">Serpentinimonas raichei</name>
    <dbReference type="NCBI Taxonomy" id="1458425"/>
    <lineage>
        <taxon>Bacteria</taxon>
        <taxon>Pseudomonadati</taxon>
        <taxon>Pseudomonadota</taxon>
        <taxon>Betaproteobacteria</taxon>
        <taxon>Burkholderiales</taxon>
        <taxon>Comamonadaceae</taxon>
        <taxon>Serpentinimonas</taxon>
    </lineage>
</organism>
<sequence>MPPLPEHTAGRVPHYVWVALLLLGLLWALHSVSRPSAPEGAVTLRQALASLPQQPQEPPQRVALPHILDDQPAAWWGQVDYQLDWPRELHYDDPAQTRLALLLPRVGTRFRVLLNGQEIYQVGWYAAPERNILSAWFPYLVNLPPGLLHPDPQHNTIHIQVQGQLLERSGLWPLQIGYHSALFERHQVLEVWQVKGTWMMLISSLLMGLLSLHLWRTLRERLFLLLALAALAHTVRLALSVSLEPVLSYGWYFYLHRLAFTWYVGFFLLFVAELLVFRDRLVHGLAWFLIAFGPFWLAWTLYTQNYDFYRIWAAALAACGAISLLWLLFKARQRGAFDADQILVLLVAVFTLATGVRDFLVVQLNFPGDADLRWTSLGSLALLFTLSWVLAQRATASTREVYRLNQSLAGTVAKREAELRQAFEQLRASEQQRAIEGERRRLMRDMHDGLGSQLVQTLNMVRSQRDTLDAASVESMIHHALDELRLMLDSLEPMEGDLATILGTFRQRVEPALVAAGIELDWQVQDVPVLATLDAQGVMHLFRCMQEIFANVVKHAQARRVCVRTRHDEVHVYLSVTDDGVGLQRQQARQPQQRGLSNLRARAGKLGAELRFFNAKPGTGVEFAFPIHRTLTPEAVDTAPPIK</sequence>
<feature type="transmembrane region" description="Helical" evidence="4">
    <location>
        <begin position="372"/>
        <end position="391"/>
    </location>
</feature>